<dbReference type="PANTHER" id="PTHR13354">
    <property type="entry name" value="ROUND SPERMATID BASIC PROTEIN 1"/>
    <property type="match status" value="1"/>
</dbReference>
<sequence length="646" mass="74059">MDISPTYTSSILESLPSTSSSFNLNLTSPICNNLPSVCVNPSYSHQNNLLIRENHTSYNRSSPPNLTLLPPPPPPPIADLNKRSYNNTSSMDKANDQNVSDHKCEIKSEVQGQQIKIADPTTTKTLAEDPILMDLARTHRSLAKNFPVIMSKKKEPLISPSKQISSNCNNSNPERNDIAAHNSLDNKRKYSALQDEEKCVSKIKKPKNEHEAEEFKASTENNQIWLDYDCIKLKEDNAQEFDNKKIYEELKKKKQKKKKKKESILPTMSEKFRKYIKWEVHPNGGANILRCDWRKICANFDENERIKFANEFIQLAFAETAPGHAIFAIIIIENGAEYLKDLLEYLSTTYPQLPVKTGSLLNKQSIETVTISKFYKHVMETYKDGTYKHGPLNEVSLVGTKHEECGNFFQDTIIDLEKSPFLRPLMPWGELAITSNINPIESDDGPIFWTRPGEQLIRTDETKEDLKNKRRNSGLQKAGKFSIRSMERREVLFEDRTHAHADHVGDGLERRTTGAVGILQAVLSRKEKKKRDKDPLKHVNRIVKEAICFRAMDFLRVVEILQLDTYEPPMSQCVQWVEEAKLNQMSREGIKYAKVQLNDNCIYFLPRNVVHQFHTISACSSIAWHVRLKTYYQNEINTSMNINGQT</sequence>
<protein>
    <submittedName>
        <fullName evidence="4">Round spermatid basic protein 1-like protein</fullName>
    </submittedName>
</protein>
<evidence type="ECO:0000256" key="1">
    <source>
        <dbReference type="ARBA" id="ARBA00010560"/>
    </source>
</evidence>
<dbReference type="AlphaFoldDB" id="A0A914C625"/>
<dbReference type="PANTHER" id="PTHR13354:SF11">
    <property type="entry name" value="LYSINE-SPECIFIC DEMETHYLASE 9"/>
    <property type="match status" value="1"/>
</dbReference>
<evidence type="ECO:0000313" key="4">
    <source>
        <dbReference type="WBParaSite" id="ACRNAN_Path_30.g112.t2"/>
    </source>
</evidence>
<evidence type="ECO:0000313" key="3">
    <source>
        <dbReference type="Proteomes" id="UP000887540"/>
    </source>
</evidence>
<accession>A0A914C625</accession>
<comment type="similarity">
    <text evidence="1">Belongs to the round spermatid basic protein 1 family.</text>
</comment>
<dbReference type="WBParaSite" id="ACRNAN_Path_30.g112.t2">
    <property type="protein sequence ID" value="ACRNAN_Path_30.g112.t2"/>
    <property type="gene ID" value="ACRNAN_Path_30.g112"/>
</dbReference>
<proteinExistence type="inferred from homology"/>
<name>A0A914C625_9BILA</name>
<dbReference type="Proteomes" id="UP000887540">
    <property type="component" value="Unplaced"/>
</dbReference>
<dbReference type="GO" id="GO:0005634">
    <property type="term" value="C:nucleus"/>
    <property type="evidence" value="ECO:0007669"/>
    <property type="project" value="InterPro"/>
</dbReference>
<dbReference type="InterPro" id="IPR026306">
    <property type="entry name" value="RSBN1/Dpy-2/CEP530"/>
</dbReference>
<reference evidence="4" key="1">
    <citation type="submission" date="2022-11" db="UniProtKB">
        <authorList>
            <consortium name="WormBaseParasite"/>
        </authorList>
    </citation>
    <scope>IDENTIFICATION</scope>
</reference>
<keyword evidence="3" id="KW-1185">Reference proteome</keyword>
<evidence type="ECO:0000256" key="2">
    <source>
        <dbReference type="SAM" id="MobiDB-lite"/>
    </source>
</evidence>
<feature type="region of interest" description="Disordered" evidence="2">
    <location>
        <begin position="56"/>
        <end position="77"/>
    </location>
</feature>
<organism evidence="3 4">
    <name type="scientific">Acrobeloides nanus</name>
    <dbReference type="NCBI Taxonomy" id="290746"/>
    <lineage>
        <taxon>Eukaryota</taxon>
        <taxon>Metazoa</taxon>
        <taxon>Ecdysozoa</taxon>
        <taxon>Nematoda</taxon>
        <taxon>Chromadorea</taxon>
        <taxon>Rhabditida</taxon>
        <taxon>Tylenchina</taxon>
        <taxon>Cephalobomorpha</taxon>
        <taxon>Cephaloboidea</taxon>
        <taxon>Cephalobidae</taxon>
        <taxon>Acrobeloides</taxon>
    </lineage>
</organism>